<evidence type="ECO:0000256" key="2">
    <source>
        <dbReference type="ARBA" id="ARBA00005582"/>
    </source>
</evidence>
<dbReference type="GO" id="GO:0046872">
    <property type="term" value="F:metal ion binding"/>
    <property type="evidence" value="ECO:0007669"/>
    <property type="project" value="UniProtKB-KW"/>
</dbReference>
<dbReference type="GO" id="GO:0016818">
    <property type="term" value="F:hydrolase activity, acting on acid anhydrides, in phosphorus-containing anhydrides"/>
    <property type="evidence" value="ECO:0007669"/>
    <property type="project" value="TreeGrafter"/>
</dbReference>
<evidence type="ECO:0000313" key="8">
    <source>
        <dbReference type="Proteomes" id="UP000219546"/>
    </source>
</evidence>
<name>A0A285CST9_9BACI</name>
<dbReference type="PANTHER" id="PTHR43758">
    <property type="entry name" value="7,8-DIHYDRO-8-OXOGUANINE TRIPHOSPHATASE"/>
    <property type="match status" value="1"/>
</dbReference>
<feature type="domain" description="Nudix hydrolase" evidence="6">
    <location>
        <begin position="8"/>
        <end position="134"/>
    </location>
</feature>
<comment type="similarity">
    <text evidence="2">Belongs to the Nudix hydrolase family.</text>
</comment>
<dbReference type="SUPFAM" id="SSF55811">
    <property type="entry name" value="Nudix"/>
    <property type="match status" value="1"/>
</dbReference>
<evidence type="ECO:0000256" key="4">
    <source>
        <dbReference type="ARBA" id="ARBA00022801"/>
    </source>
</evidence>
<dbReference type="EMBL" id="OAOP01000004">
    <property type="protein sequence ID" value="SNX70627.1"/>
    <property type="molecule type" value="Genomic_DNA"/>
</dbReference>
<dbReference type="CDD" id="cd18875">
    <property type="entry name" value="NUDIX_Hydrolase"/>
    <property type="match status" value="1"/>
</dbReference>
<evidence type="ECO:0000256" key="5">
    <source>
        <dbReference type="ARBA" id="ARBA00022842"/>
    </source>
</evidence>
<keyword evidence="4" id="KW-0378">Hydrolase</keyword>
<dbReference type="InterPro" id="IPR000086">
    <property type="entry name" value="NUDIX_hydrolase_dom"/>
</dbReference>
<dbReference type="Pfam" id="PF00293">
    <property type="entry name" value="NUDIX"/>
    <property type="match status" value="1"/>
</dbReference>
<keyword evidence="3" id="KW-0479">Metal-binding</keyword>
<dbReference type="InterPro" id="IPR020084">
    <property type="entry name" value="NUDIX_hydrolase_CS"/>
</dbReference>
<protein>
    <submittedName>
        <fullName evidence="7">8-oxo-dGTP diphosphatase</fullName>
    </submittedName>
</protein>
<reference evidence="7 8" key="1">
    <citation type="submission" date="2017-08" db="EMBL/GenBank/DDBJ databases">
        <authorList>
            <person name="de Groot N.N."/>
        </authorList>
    </citation>
    <scope>NUCLEOTIDE SEQUENCE [LARGE SCALE GENOMIC DNA]</scope>
    <source>
        <strain evidence="7 8">JC228</strain>
    </source>
</reference>
<evidence type="ECO:0000256" key="1">
    <source>
        <dbReference type="ARBA" id="ARBA00001946"/>
    </source>
</evidence>
<evidence type="ECO:0000313" key="7">
    <source>
        <dbReference type="EMBL" id="SNX70627.1"/>
    </source>
</evidence>
<dbReference type="GO" id="GO:0005737">
    <property type="term" value="C:cytoplasm"/>
    <property type="evidence" value="ECO:0007669"/>
    <property type="project" value="TreeGrafter"/>
</dbReference>
<dbReference type="PROSITE" id="PS51462">
    <property type="entry name" value="NUDIX"/>
    <property type="match status" value="1"/>
</dbReference>
<dbReference type="InterPro" id="IPR015797">
    <property type="entry name" value="NUDIX_hydrolase-like_dom_sf"/>
</dbReference>
<organism evidence="7 8">
    <name type="scientific">Bacillus oleivorans</name>
    <dbReference type="NCBI Taxonomy" id="1448271"/>
    <lineage>
        <taxon>Bacteria</taxon>
        <taxon>Bacillati</taxon>
        <taxon>Bacillota</taxon>
        <taxon>Bacilli</taxon>
        <taxon>Bacillales</taxon>
        <taxon>Bacillaceae</taxon>
        <taxon>Bacillus</taxon>
    </lineage>
</organism>
<dbReference type="PROSITE" id="PS00893">
    <property type="entry name" value="NUDIX_BOX"/>
    <property type="match status" value="1"/>
</dbReference>
<gene>
    <name evidence="7" type="ORF">SAMN05877753_104214</name>
</gene>
<evidence type="ECO:0000259" key="6">
    <source>
        <dbReference type="PROSITE" id="PS51462"/>
    </source>
</evidence>
<proteinExistence type="inferred from homology"/>
<dbReference type="Proteomes" id="UP000219546">
    <property type="component" value="Unassembled WGS sequence"/>
</dbReference>
<comment type="cofactor">
    <cofactor evidence="1">
        <name>Mg(2+)</name>
        <dbReference type="ChEBI" id="CHEBI:18420"/>
    </cofactor>
</comment>
<sequence>MTMAETVNYKLWTVCMVQDGNRILLIDRQHDDFKGFIPPGGKVEFPESIVDGAIREVKEETGLEVRNLIFKGIYEYVNPIAKDRYMIFNYLTRDFKGELLENPPEGRLVWVDIEEAKCLPMQKSIRRRFPLFFEEGTFEIHVEWDDIKDEESKVWIKRT</sequence>
<keyword evidence="8" id="KW-1185">Reference proteome</keyword>
<dbReference type="Gene3D" id="3.90.79.10">
    <property type="entry name" value="Nucleoside Triphosphate Pyrophosphohydrolase"/>
    <property type="match status" value="1"/>
</dbReference>
<dbReference type="PANTHER" id="PTHR43758:SF2">
    <property type="entry name" value="OXIDIZED PURINE NUCLEOSIDE TRIPHOSPHATE HYDROLASE"/>
    <property type="match status" value="1"/>
</dbReference>
<evidence type="ECO:0000256" key="3">
    <source>
        <dbReference type="ARBA" id="ARBA00022723"/>
    </source>
</evidence>
<dbReference type="AlphaFoldDB" id="A0A285CST9"/>
<keyword evidence="5" id="KW-0460">Magnesium</keyword>
<accession>A0A285CST9</accession>